<evidence type="ECO:0000313" key="2">
    <source>
        <dbReference type="Proteomes" id="UP000823521"/>
    </source>
</evidence>
<dbReference type="Proteomes" id="UP000823521">
    <property type="component" value="Unassembled WGS sequence"/>
</dbReference>
<proteinExistence type="predicted"/>
<accession>A0ABS3VQZ8</accession>
<name>A0ABS3VQZ8_MICEH</name>
<dbReference type="EMBL" id="WVUH01000086">
    <property type="protein sequence ID" value="MBO4206808.1"/>
    <property type="molecule type" value="Genomic_DNA"/>
</dbReference>
<organism evidence="1 2">
    <name type="scientific">Micromonospora echinofusca</name>
    <dbReference type="NCBI Taxonomy" id="47858"/>
    <lineage>
        <taxon>Bacteria</taxon>
        <taxon>Bacillati</taxon>
        <taxon>Actinomycetota</taxon>
        <taxon>Actinomycetes</taxon>
        <taxon>Micromonosporales</taxon>
        <taxon>Micromonosporaceae</taxon>
        <taxon>Micromonospora</taxon>
    </lineage>
</organism>
<keyword evidence="2" id="KW-1185">Reference proteome</keyword>
<gene>
    <name evidence="1" type="ORF">GSF22_12455</name>
</gene>
<reference evidence="1 2" key="1">
    <citation type="submission" date="2019-12" db="EMBL/GenBank/DDBJ databases">
        <title>Whole genome sequencing of endophytic Actinobacterium Micromonospora sp. MPMI6T.</title>
        <authorList>
            <person name="Evv R."/>
            <person name="Podile A.R."/>
        </authorList>
    </citation>
    <scope>NUCLEOTIDE SEQUENCE [LARGE SCALE GENOMIC DNA]</scope>
    <source>
        <strain evidence="1 2">MPMI6</strain>
    </source>
</reference>
<protein>
    <recommendedName>
        <fullName evidence="3">Single-strand binding protein family protein</fullName>
    </recommendedName>
</protein>
<sequence length="75" mass="8405">MFDIRVRLGAVMHIRPADRVNPADGPVTLRVTGVRLVANQRQDYGRVWLEGFRLTEDGGPGRQTQILVRADLLPP</sequence>
<evidence type="ECO:0008006" key="3">
    <source>
        <dbReference type="Google" id="ProtNLM"/>
    </source>
</evidence>
<evidence type="ECO:0000313" key="1">
    <source>
        <dbReference type="EMBL" id="MBO4206808.1"/>
    </source>
</evidence>
<comment type="caution">
    <text evidence="1">The sequence shown here is derived from an EMBL/GenBank/DDBJ whole genome shotgun (WGS) entry which is preliminary data.</text>
</comment>